<dbReference type="EMBL" id="JAQHRD010000002">
    <property type="protein sequence ID" value="KAJ6444323.1"/>
    <property type="molecule type" value="Genomic_DNA"/>
</dbReference>
<sequence length="257" mass="26623">MAAQHARLPTSEWPATPSRLFFIYDNPQASTAFSYHASPVAVKPSFATCVVTCASPCPDGAIPTQTITHISGSSWAGEYTVDGAATSWGCNLGQGSDDVLPDQYGECFYTTAAKRGDKIGDAGGATSTPINKCFAMRRSAVVLITADQDKWNSLEPPYQAPVDPKELWRTRELAVKSACGTQLTTSSAVTKTRGGSSPASATAAPSTGDSAQTSQPSETRSTTTSSTADAPPNTSAHVSVSRALLLATALLGVVASL</sequence>
<evidence type="ECO:0000313" key="3">
    <source>
        <dbReference type="Proteomes" id="UP001163105"/>
    </source>
</evidence>
<evidence type="ECO:0000313" key="2">
    <source>
        <dbReference type="EMBL" id="KAJ6444323.1"/>
    </source>
</evidence>
<protein>
    <submittedName>
        <fullName evidence="2">DUF300 domain protein</fullName>
    </submittedName>
</protein>
<reference evidence="2" key="1">
    <citation type="submission" date="2023-01" db="EMBL/GenBank/DDBJ databases">
        <title>The growth and conidiation of Purpureocillium lavendulum are regulated by nitrogen source and histone H3K14 acetylation.</title>
        <authorList>
            <person name="Tang P."/>
            <person name="Han J."/>
            <person name="Zhang C."/>
            <person name="Tang P."/>
            <person name="Qi F."/>
            <person name="Zhang K."/>
            <person name="Liang L."/>
        </authorList>
    </citation>
    <scope>NUCLEOTIDE SEQUENCE</scope>
    <source>
        <strain evidence="2">YMF1.00683</strain>
    </source>
</reference>
<feature type="compositionally biased region" description="Low complexity" evidence="1">
    <location>
        <begin position="194"/>
        <end position="235"/>
    </location>
</feature>
<feature type="region of interest" description="Disordered" evidence="1">
    <location>
        <begin position="185"/>
        <end position="235"/>
    </location>
</feature>
<name>A0AB34FZ68_9HYPO</name>
<proteinExistence type="predicted"/>
<keyword evidence="3" id="KW-1185">Reference proteome</keyword>
<dbReference type="AlphaFoldDB" id="A0AB34FZ68"/>
<accession>A0AB34FZ68</accession>
<evidence type="ECO:0000256" key="1">
    <source>
        <dbReference type="SAM" id="MobiDB-lite"/>
    </source>
</evidence>
<comment type="caution">
    <text evidence="2">The sequence shown here is derived from an EMBL/GenBank/DDBJ whole genome shotgun (WGS) entry which is preliminary data.</text>
</comment>
<gene>
    <name evidence="2" type="ORF">O9K51_02717</name>
</gene>
<dbReference type="Proteomes" id="UP001163105">
    <property type="component" value="Unassembled WGS sequence"/>
</dbReference>
<organism evidence="2 3">
    <name type="scientific">Purpureocillium lavendulum</name>
    <dbReference type="NCBI Taxonomy" id="1247861"/>
    <lineage>
        <taxon>Eukaryota</taxon>
        <taxon>Fungi</taxon>
        <taxon>Dikarya</taxon>
        <taxon>Ascomycota</taxon>
        <taxon>Pezizomycotina</taxon>
        <taxon>Sordariomycetes</taxon>
        <taxon>Hypocreomycetidae</taxon>
        <taxon>Hypocreales</taxon>
        <taxon>Ophiocordycipitaceae</taxon>
        <taxon>Purpureocillium</taxon>
    </lineage>
</organism>